<evidence type="ECO:0000313" key="5">
    <source>
        <dbReference type="EMBL" id="CAL5996421.1"/>
    </source>
</evidence>
<keyword evidence="1" id="KW-0433">Leucine-rich repeat</keyword>
<proteinExistence type="predicted"/>
<reference evidence="3" key="1">
    <citation type="submission" date="2023-06" db="EMBL/GenBank/DDBJ databases">
        <authorList>
            <person name="Kurt Z."/>
        </authorList>
    </citation>
    <scope>NUCLEOTIDE SEQUENCE</scope>
</reference>
<dbReference type="SUPFAM" id="SSF52058">
    <property type="entry name" value="L domain-like"/>
    <property type="match status" value="3"/>
</dbReference>
<evidence type="ECO:0000256" key="1">
    <source>
        <dbReference type="ARBA" id="ARBA00022614"/>
    </source>
</evidence>
<protein>
    <submittedName>
        <fullName evidence="3">Conserved</fullName>
    </submittedName>
</protein>
<reference evidence="5 7" key="2">
    <citation type="submission" date="2024-07" db="EMBL/GenBank/DDBJ databases">
        <authorList>
            <person name="Akdeniz Z."/>
        </authorList>
    </citation>
    <scope>NUCLEOTIDE SEQUENCE [LARGE SCALE GENOMIC DNA]</scope>
</reference>
<dbReference type="PANTHER" id="PTHR46652:SF3">
    <property type="entry name" value="LEUCINE-RICH REPEAT-CONTAINING PROTEIN 9"/>
    <property type="match status" value="1"/>
</dbReference>
<keyword evidence="2" id="KW-0677">Repeat</keyword>
<evidence type="ECO:0000313" key="7">
    <source>
        <dbReference type="Proteomes" id="UP001642409"/>
    </source>
</evidence>
<dbReference type="InterPro" id="IPR032675">
    <property type="entry name" value="LRR_dom_sf"/>
</dbReference>
<comment type="caution">
    <text evidence="3">The sequence shown here is derived from an EMBL/GenBank/DDBJ whole genome shotgun (WGS) entry which is preliminary data.</text>
</comment>
<organism evidence="3">
    <name type="scientific">Hexamita inflata</name>
    <dbReference type="NCBI Taxonomy" id="28002"/>
    <lineage>
        <taxon>Eukaryota</taxon>
        <taxon>Metamonada</taxon>
        <taxon>Diplomonadida</taxon>
        <taxon>Hexamitidae</taxon>
        <taxon>Hexamitinae</taxon>
        <taxon>Hexamita</taxon>
    </lineage>
</organism>
<dbReference type="EMBL" id="CAXDID020000035">
    <property type="protein sequence ID" value="CAL5996421.1"/>
    <property type="molecule type" value="Genomic_DNA"/>
</dbReference>
<gene>
    <name evidence="5" type="ORF">HINF_LOCUS14751</name>
    <name evidence="3" type="ORF">HINF_LOCUS33007</name>
    <name evidence="4" type="ORF">HINF_LOCUS51666</name>
    <name evidence="6" type="ORF">HINF_LOCUS58008</name>
</gene>
<dbReference type="Gene3D" id="3.80.10.10">
    <property type="entry name" value="Ribonuclease Inhibitor"/>
    <property type="match status" value="3"/>
</dbReference>
<keyword evidence="7" id="KW-1185">Reference proteome</keyword>
<evidence type="ECO:0000313" key="3">
    <source>
        <dbReference type="EMBL" id="CAI9945362.1"/>
    </source>
</evidence>
<name>A0AA86Q300_9EUKA</name>
<evidence type="ECO:0000313" key="4">
    <source>
        <dbReference type="EMBL" id="CAI9964021.1"/>
    </source>
</evidence>
<dbReference type="Proteomes" id="UP001642409">
    <property type="component" value="Unassembled WGS sequence"/>
</dbReference>
<dbReference type="PANTHER" id="PTHR46652">
    <property type="entry name" value="LEUCINE-RICH REPEAT AND IQ DOMAIN-CONTAINING PROTEIN 1-RELATED"/>
    <property type="match status" value="1"/>
</dbReference>
<dbReference type="EMBL" id="CATOUU010000972">
    <property type="protein sequence ID" value="CAI9964021.1"/>
    <property type="molecule type" value="Genomic_DNA"/>
</dbReference>
<dbReference type="AlphaFoldDB" id="A0AA86Q300"/>
<dbReference type="InterPro" id="IPR050836">
    <property type="entry name" value="SDS22/Internalin_LRR"/>
</dbReference>
<dbReference type="EMBL" id="CAXDID020000323">
    <property type="protein sequence ID" value="CAL6077085.1"/>
    <property type="molecule type" value="Genomic_DNA"/>
</dbReference>
<evidence type="ECO:0000313" key="6">
    <source>
        <dbReference type="EMBL" id="CAL6077085.1"/>
    </source>
</evidence>
<dbReference type="EMBL" id="CATOUU010000743">
    <property type="protein sequence ID" value="CAI9945362.1"/>
    <property type="molecule type" value="Genomic_DNA"/>
</dbReference>
<sequence length="874" mass="99538">MNWNITQIGNQLLCEQSDSTVQKQIYGQINEIIVYGHKKSIFESKLQLDTNNIYKATFSDVSFDISYLQTFKNLRSLHLSRVDCDDITNDQLIILQLFKCKVTPTTFNSLNLTNIEISETNIQNLHFTIPLQYLQALSITESSLSSLSGIQNHKYLKKLTIQNTKIQNLDYLQDLPLLLFLDLQNNKKFIEFGSIKNIQSLKSIDLQYTAIQSLIGLDQITNLEIIDISFTDIQSFIGVKNLARLQKICANETQLTSFMGLQNIPRIHEIQIQNCKKFSSFESKKQIDNVKVIDASWTSVTSFEGLENCYLDSLDLQYCENFIGGNISPQQILSLNIQNTSFALLRNIVNTNVQTLNIHGASVKQFQEMKLMNVKNVIISSEKIKYMLRNDNGYSVQQLNVMLVDNSISDLDRLVNLQQLQISGKLQSLSSLSNLLNLTYLDIQKCKNIQSFASLHNLPNLKYINANRSGITSIEHILLFPALKELNIQRCNIKNLTVLNNIHLDELTIDDDMLIDSSQNINFKIPPKTHLNMLVQNEYVPNCVSSLELDRIKVTGQIQSICNLTNVKELMVDGEYVEQLNLVNQNITKLSINNTSISNLQGLYIPNITNINVSNNQYLTQLSGIEQLIYLVSLDAHNCKISNLTVFNKLEYLDISNNPLIALNVQCVDNLNISNTPLQSIQYSNIRSIIAENCDQMLLESITVQHMSIDVSNISPKYNTQQLSILNCVETNQMDQINNNNNIQNIVLSGSIQFLNIRNILSLDVSKCFNLIHFNQIICDCKRLIWPQLSELHSIDIQQLKIIELKLGNSDYELYKQLGGAKILIKVRSNRSIYNQIEYSNIIKQLKLNIECNKIIIQKIGKVILNINFSLGSE</sequence>
<evidence type="ECO:0000256" key="2">
    <source>
        <dbReference type="ARBA" id="ARBA00022737"/>
    </source>
</evidence>
<accession>A0AA86Q300</accession>